<reference evidence="1" key="1">
    <citation type="submission" date="2020-04" db="EMBL/GenBank/DDBJ databases">
        <authorList>
            <person name="Chiriac C."/>
            <person name="Salcher M."/>
            <person name="Ghai R."/>
            <person name="Kavagutti S V."/>
        </authorList>
    </citation>
    <scope>NUCLEOTIDE SEQUENCE</scope>
</reference>
<evidence type="ECO:0008006" key="2">
    <source>
        <dbReference type="Google" id="ProtNLM"/>
    </source>
</evidence>
<evidence type="ECO:0000313" key="1">
    <source>
        <dbReference type="EMBL" id="CAB4122671.1"/>
    </source>
</evidence>
<protein>
    <recommendedName>
        <fullName evidence="2">DUF551 domain-containing protein</fullName>
    </recommendedName>
</protein>
<proteinExistence type="predicted"/>
<organism evidence="1">
    <name type="scientific">uncultured Caudovirales phage</name>
    <dbReference type="NCBI Taxonomy" id="2100421"/>
    <lineage>
        <taxon>Viruses</taxon>
        <taxon>Duplodnaviria</taxon>
        <taxon>Heunggongvirae</taxon>
        <taxon>Uroviricota</taxon>
        <taxon>Caudoviricetes</taxon>
        <taxon>Peduoviridae</taxon>
        <taxon>Maltschvirus</taxon>
        <taxon>Maltschvirus maltsch</taxon>
    </lineage>
</organism>
<sequence>MTKLDKSGTVAVDPNYFWQPIETCPRGVKVQLLGKGGVAMYGNYNGKDTFYTHWAPLPKKP</sequence>
<gene>
    <name evidence="1" type="ORF">UFOVP33_35</name>
</gene>
<dbReference type="EMBL" id="LR796162">
    <property type="protein sequence ID" value="CAB4122671.1"/>
    <property type="molecule type" value="Genomic_DNA"/>
</dbReference>
<name>A0A6J5KLP0_9CAUD</name>
<accession>A0A6J5KLP0</accession>